<name>A0A5N7MBE3_9HYPH</name>
<protein>
    <recommendedName>
        <fullName evidence="3">DUF1819 family protein</fullName>
    </recommendedName>
</protein>
<organism evidence="1 2">
    <name type="scientific">Microvirga tunisiensis</name>
    <dbReference type="NCBI Taxonomy" id="2108360"/>
    <lineage>
        <taxon>Bacteria</taxon>
        <taxon>Pseudomonadati</taxon>
        <taxon>Pseudomonadota</taxon>
        <taxon>Alphaproteobacteria</taxon>
        <taxon>Hyphomicrobiales</taxon>
        <taxon>Methylobacteriaceae</taxon>
        <taxon>Microvirga</taxon>
    </lineage>
</organism>
<accession>A0A5N7MBE3</accession>
<dbReference type="InterPro" id="IPR023137">
    <property type="entry name" value="BrxA_sf"/>
</dbReference>
<proteinExistence type="predicted"/>
<reference evidence="1 2" key="1">
    <citation type="journal article" date="2019" name="Syst. Appl. Microbiol.">
        <title>Microvirga tunisiensis sp. nov., a root nodule symbiotic bacterium isolated from Lupinus micranthus and L. luteus grown in Northern Tunisia.</title>
        <authorList>
            <person name="Msaddak A."/>
            <person name="Rejili M."/>
            <person name="Duran D."/>
            <person name="Mars M."/>
            <person name="Palacios J.M."/>
            <person name="Ruiz-Argueso T."/>
            <person name="Rey L."/>
            <person name="Imperial J."/>
        </authorList>
    </citation>
    <scope>NUCLEOTIDE SEQUENCE [LARGE SCALE GENOMIC DNA]</scope>
    <source>
        <strain evidence="1 2">Lmie10</strain>
    </source>
</reference>
<dbReference type="Gene3D" id="1.10.3540.10">
    <property type="entry name" value="uncharacterized protein from magnetospirillum magneticum domain"/>
    <property type="match status" value="1"/>
</dbReference>
<dbReference type="AlphaFoldDB" id="A0A5N7MBE3"/>
<evidence type="ECO:0008006" key="3">
    <source>
        <dbReference type="Google" id="ProtNLM"/>
    </source>
</evidence>
<dbReference type="Proteomes" id="UP000403266">
    <property type="component" value="Unassembled WGS sequence"/>
</dbReference>
<dbReference type="EMBL" id="VOSK01000003">
    <property type="protein sequence ID" value="MPR24077.1"/>
    <property type="molecule type" value="Genomic_DNA"/>
</dbReference>
<evidence type="ECO:0000313" key="2">
    <source>
        <dbReference type="Proteomes" id="UP000403266"/>
    </source>
</evidence>
<gene>
    <name evidence="1" type="ORF">FS320_02270</name>
</gene>
<evidence type="ECO:0000313" key="1">
    <source>
        <dbReference type="EMBL" id="MPR24077.1"/>
    </source>
</evidence>
<sequence length="254" mass="29006">MSYPVTWSQRLLRKGAFAEETHRLFSEWSFDETVKSNLDRLLGGNFNTVGWEKEVRTTVGARLRHIERMKPLIFLAQGSMPFHDWRDCLRLWITATEDPFRSFVFDWLDPEREKGRQHVRSEDVRPFVTAAWTEAGKPALSEYGVMRTARDLLKTAGDLGLLTGSSAVKAYRTPVMSDDAMIFHVHMIADLEGTPSRVVDSVYWRSAFMSPSDVHATLLRLHQYRRLDYQVAGSLVQLTLPYGSASEYAKAMAA</sequence>
<comment type="caution">
    <text evidence="1">The sequence shown here is derived from an EMBL/GenBank/DDBJ whole genome shotgun (WGS) entry which is preliminary data.</text>
</comment>
<dbReference type="OrthoDB" id="8265767at2"/>
<dbReference type="RefSeq" id="WP_152708989.1">
    <property type="nucleotide sequence ID" value="NZ_VOSJ01000007.1"/>
</dbReference>
<keyword evidence="2" id="KW-1185">Reference proteome</keyword>